<sequence>MSDEELGLDTTIRCINVKSYIYIRDNKDASEREIEIDPEPVFRPETIVTRANVCHRTMDYMYMIKFLWGQELNDRSLIIWS</sequence>
<dbReference type="EMBL" id="CAJHIT010000005">
    <property type="protein sequence ID" value="CAD6501126.1"/>
    <property type="molecule type" value="Genomic_DNA"/>
</dbReference>
<dbReference type="Pfam" id="PF17667">
    <property type="entry name" value="Pkinase_fungal"/>
    <property type="match status" value="1"/>
</dbReference>
<evidence type="ECO:0000313" key="2">
    <source>
        <dbReference type="EMBL" id="CAD6501126.1"/>
    </source>
</evidence>
<evidence type="ECO:0000313" key="3">
    <source>
        <dbReference type="Proteomes" id="UP000683417"/>
    </source>
</evidence>
<reference evidence="2" key="1">
    <citation type="submission" date="2020-10" db="EMBL/GenBank/DDBJ databases">
        <authorList>
            <person name="Muller C M."/>
        </authorList>
    </citation>
    <scope>NUCLEOTIDE SEQUENCE</scope>
    <source>
        <strain evidence="2">THUN-12</strain>
    </source>
</reference>
<proteinExistence type="predicted"/>
<dbReference type="AlphaFoldDB" id="A0A9W4GDV0"/>
<dbReference type="InterPro" id="IPR040976">
    <property type="entry name" value="Pkinase_fungal"/>
</dbReference>
<gene>
    <name evidence="2" type="ORF">BGTH12_LOCUS2484</name>
</gene>
<feature type="domain" description="Fungal-type protein kinase" evidence="1">
    <location>
        <begin position="1"/>
        <end position="71"/>
    </location>
</feature>
<accession>A0A9W4GDV0</accession>
<protein>
    <submittedName>
        <fullName evidence="2">BgTH12-01380</fullName>
    </submittedName>
</protein>
<evidence type="ECO:0000259" key="1">
    <source>
        <dbReference type="Pfam" id="PF17667"/>
    </source>
</evidence>
<organism evidence="2 3">
    <name type="scientific">Blumeria graminis f. sp. triticale</name>
    <dbReference type="NCBI Taxonomy" id="1689686"/>
    <lineage>
        <taxon>Eukaryota</taxon>
        <taxon>Fungi</taxon>
        <taxon>Dikarya</taxon>
        <taxon>Ascomycota</taxon>
        <taxon>Pezizomycotina</taxon>
        <taxon>Leotiomycetes</taxon>
        <taxon>Erysiphales</taxon>
        <taxon>Erysiphaceae</taxon>
        <taxon>Blumeria</taxon>
    </lineage>
</organism>
<dbReference type="Proteomes" id="UP000683417">
    <property type="component" value="Unassembled WGS sequence"/>
</dbReference>
<name>A0A9W4GDV0_BLUGR</name>
<comment type="caution">
    <text evidence="2">The sequence shown here is derived from an EMBL/GenBank/DDBJ whole genome shotgun (WGS) entry which is preliminary data.</text>
</comment>